<reference evidence="1 2" key="1">
    <citation type="submission" date="2009-11" db="EMBL/GenBank/DDBJ databases">
        <authorList>
            <person name="Weinstock G."/>
            <person name="Sodergren E."/>
            <person name="Clifton S."/>
            <person name="Fulton L."/>
            <person name="Fulton B."/>
            <person name="Courtney L."/>
            <person name="Fronick C."/>
            <person name="Harrison M."/>
            <person name="Strong C."/>
            <person name="Farmer C."/>
            <person name="Delahaunty K."/>
            <person name="Markovic C."/>
            <person name="Hall O."/>
            <person name="Minx P."/>
            <person name="Tomlinson C."/>
            <person name="Mitreva M."/>
            <person name="Nelson J."/>
            <person name="Hou S."/>
            <person name="Wollam A."/>
            <person name="Pepin K.H."/>
            <person name="Johnson M."/>
            <person name="Bhonagiri V."/>
            <person name="Nash W.E."/>
            <person name="Warren W."/>
            <person name="Chinwalla A."/>
            <person name="Mardis E.R."/>
            <person name="Wilson R.K."/>
        </authorList>
    </citation>
    <scope>NUCLEOTIDE SEQUENCE [LARGE SCALE GENOMIC DNA]</scope>
    <source>
        <strain evidence="1 2">F0302</strain>
    </source>
</reference>
<dbReference type="EMBL" id="ACUZ02000003">
    <property type="protein sequence ID" value="EFB33511.1"/>
    <property type="molecule type" value="Genomic_DNA"/>
</dbReference>
<evidence type="ECO:0000313" key="1">
    <source>
        <dbReference type="EMBL" id="EFB33511.1"/>
    </source>
</evidence>
<proteinExistence type="predicted"/>
<comment type="caution">
    <text evidence="1">The sequence shown here is derived from an EMBL/GenBank/DDBJ whole genome shotgun (WGS) entry which is preliminary data.</text>
</comment>
<organism evidence="1 2">
    <name type="scientific">Segatella oris F0302</name>
    <dbReference type="NCBI Taxonomy" id="649760"/>
    <lineage>
        <taxon>Bacteria</taxon>
        <taxon>Pseudomonadati</taxon>
        <taxon>Bacteroidota</taxon>
        <taxon>Bacteroidia</taxon>
        <taxon>Bacteroidales</taxon>
        <taxon>Prevotellaceae</taxon>
        <taxon>Segatella</taxon>
    </lineage>
</organism>
<dbReference type="AlphaFoldDB" id="D1QMY5"/>
<protein>
    <submittedName>
        <fullName evidence="1">Uncharacterized protein</fullName>
    </submittedName>
</protein>
<evidence type="ECO:0000313" key="2">
    <source>
        <dbReference type="Proteomes" id="UP000004079"/>
    </source>
</evidence>
<gene>
    <name evidence="1" type="ORF">HMPREF0971_00274</name>
</gene>
<dbReference type="Proteomes" id="UP000004079">
    <property type="component" value="Unassembled WGS sequence"/>
</dbReference>
<dbReference type="HOGENOM" id="CLU_2956812_0_0_10"/>
<name>D1QMY5_9BACT</name>
<accession>D1QMY5</accession>
<sequence>MEPYFILSLIEVINKRLGFSLLSPLASPMWQIKSYMNKEKRLCIWLLPFAETLCIFNNV</sequence>